<evidence type="ECO:0000313" key="3">
    <source>
        <dbReference type="WBParaSite" id="nRc.2.0.1.t46072-RA"/>
    </source>
</evidence>
<sequence length="78" mass="8446">MSETMDDSSEAGTTIDPSSIPPSSITKKDEKVSMLKSKIEILMHNLSLLTEKLNSQDEQGPPSSTNLSEKPNLLPTDS</sequence>
<dbReference type="WBParaSite" id="nRc.2.0.1.t46072-RA">
    <property type="protein sequence ID" value="nRc.2.0.1.t46072-RA"/>
    <property type="gene ID" value="nRc.2.0.1.g46072"/>
</dbReference>
<dbReference type="Proteomes" id="UP000887565">
    <property type="component" value="Unplaced"/>
</dbReference>
<dbReference type="AlphaFoldDB" id="A0A915L5N4"/>
<name>A0A915L5N4_ROMCU</name>
<keyword evidence="2" id="KW-1185">Reference proteome</keyword>
<protein>
    <submittedName>
        <fullName evidence="3">Uncharacterized protein</fullName>
    </submittedName>
</protein>
<feature type="compositionally biased region" description="Low complexity" evidence="1">
    <location>
        <begin position="13"/>
        <end position="25"/>
    </location>
</feature>
<evidence type="ECO:0000313" key="2">
    <source>
        <dbReference type="Proteomes" id="UP000887565"/>
    </source>
</evidence>
<reference evidence="3" key="1">
    <citation type="submission" date="2022-11" db="UniProtKB">
        <authorList>
            <consortium name="WormBaseParasite"/>
        </authorList>
    </citation>
    <scope>IDENTIFICATION</scope>
</reference>
<proteinExistence type="predicted"/>
<feature type="region of interest" description="Disordered" evidence="1">
    <location>
        <begin position="52"/>
        <end position="78"/>
    </location>
</feature>
<feature type="region of interest" description="Disordered" evidence="1">
    <location>
        <begin position="1"/>
        <end position="31"/>
    </location>
</feature>
<accession>A0A915L5N4</accession>
<evidence type="ECO:0000256" key="1">
    <source>
        <dbReference type="SAM" id="MobiDB-lite"/>
    </source>
</evidence>
<organism evidence="2 3">
    <name type="scientific">Romanomermis culicivorax</name>
    <name type="common">Nematode worm</name>
    <dbReference type="NCBI Taxonomy" id="13658"/>
    <lineage>
        <taxon>Eukaryota</taxon>
        <taxon>Metazoa</taxon>
        <taxon>Ecdysozoa</taxon>
        <taxon>Nematoda</taxon>
        <taxon>Enoplea</taxon>
        <taxon>Dorylaimia</taxon>
        <taxon>Mermithida</taxon>
        <taxon>Mermithoidea</taxon>
        <taxon>Mermithidae</taxon>
        <taxon>Romanomermis</taxon>
    </lineage>
</organism>